<evidence type="ECO:0000313" key="3">
    <source>
        <dbReference type="Proteomes" id="UP001179280"/>
    </source>
</evidence>
<keyword evidence="3" id="KW-1185">Reference proteome</keyword>
<accession>A0ABS2SZ75</accession>
<organism evidence="2 3">
    <name type="scientific">Shouchella xiaoxiensis</name>
    <dbReference type="NCBI Taxonomy" id="766895"/>
    <lineage>
        <taxon>Bacteria</taxon>
        <taxon>Bacillati</taxon>
        <taxon>Bacillota</taxon>
        <taxon>Bacilli</taxon>
        <taxon>Bacillales</taxon>
        <taxon>Bacillaceae</taxon>
        <taxon>Shouchella</taxon>
    </lineage>
</organism>
<gene>
    <name evidence="2" type="ORF">JOC54_004122</name>
</gene>
<protein>
    <submittedName>
        <fullName evidence="2">Membrane protein YkoI</fullName>
    </submittedName>
</protein>
<feature type="domain" description="PepSY" evidence="1">
    <location>
        <begin position="160"/>
        <end position="218"/>
    </location>
</feature>
<sequence>MKRISYLLLTALFASIVIGALLFYQLFRPEIVSEEDIQTLTLERYHPDEIETLSYNSQAETYELTFRRGAGLYEMVLSGTSGAVQSLTLLEQQNEPIDEEQAQSLLNDSYDDPVNFLTTELIDERYLLTFTVNGRTGTAEMDAYSGQIISNTLEQEAVILSPDRAGEIALETVPGTLEDIEQETRNDRLVYEVEIEDTGRDDDALVIIDAYSGEVISVIWD</sequence>
<dbReference type="Pfam" id="PF03413">
    <property type="entry name" value="PepSY"/>
    <property type="match status" value="1"/>
</dbReference>
<evidence type="ECO:0000259" key="1">
    <source>
        <dbReference type="Pfam" id="PF03413"/>
    </source>
</evidence>
<dbReference type="Gene3D" id="3.10.450.40">
    <property type="match status" value="1"/>
</dbReference>
<reference evidence="2" key="1">
    <citation type="submission" date="2021-01" db="EMBL/GenBank/DDBJ databases">
        <title>Genomic Encyclopedia of Type Strains, Phase IV (KMG-IV): sequencing the most valuable type-strain genomes for metagenomic binning, comparative biology and taxonomic classification.</title>
        <authorList>
            <person name="Goeker M."/>
        </authorList>
    </citation>
    <scope>NUCLEOTIDE SEQUENCE</scope>
    <source>
        <strain evidence="2">DSM 21943</strain>
    </source>
</reference>
<comment type="caution">
    <text evidence="2">The sequence shown here is derived from an EMBL/GenBank/DDBJ whole genome shotgun (WGS) entry which is preliminary data.</text>
</comment>
<evidence type="ECO:0000313" key="2">
    <source>
        <dbReference type="EMBL" id="MBM7840829.1"/>
    </source>
</evidence>
<dbReference type="Proteomes" id="UP001179280">
    <property type="component" value="Unassembled WGS sequence"/>
</dbReference>
<dbReference type="InterPro" id="IPR025711">
    <property type="entry name" value="PepSY"/>
</dbReference>
<proteinExistence type="predicted"/>
<dbReference type="EMBL" id="JAFBCV010000017">
    <property type="protein sequence ID" value="MBM7840829.1"/>
    <property type="molecule type" value="Genomic_DNA"/>
</dbReference>
<dbReference type="RefSeq" id="WP_204468669.1">
    <property type="nucleotide sequence ID" value="NZ_JAFBCV010000017.1"/>
</dbReference>
<name>A0ABS2SZ75_9BACI</name>